<dbReference type="InterPro" id="IPR012505">
    <property type="entry name" value="YbbR"/>
</dbReference>
<dbReference type="PANTHER" id="PTHR37804">
    <property type="entry name" value="CDAA REGULATORY PROTEIN CDAR"/>
    <property type="match status" value="1"/>
</dbReference>
<evidence type="ECO:0000313" key="3">
    <source>
        <dbReference type="Proteomes" id="UP000260812"/>
    </source>
</evidence>
<gene>
    <name evidence="2" type="ORF">DXC51_28325</name>
</gene>
<evidence type="ECO:0000313" key="2">
    <source>
        <dbReference type="EMBL" id="RGE55660.1"/>
    </source>
</evidence>
<dbReference type="EMBL" id="QVLV01000040">
    <property type="protein sequence ID" value="RGE55660.1"/>
    <property type="molecule type" value="Genomic_DNA"/>
</dbReference>
<evidence type="ECO:0008006" key="4">
    <source>
        <dbReference type="Google" id="ProtNLM"/>
    </source>
</evidence>
<dbReference type="InterPro" id="IPR053154">
    <property type="entry name" value="c-di-AMP_regulator"/>
</dbReference>
<keyword evidence="1" id="KW-1133">Transmembrane helix</keyword>
<sequence>MKKTNKLWNNLGLKIMAVIFSILLWLVAVNINDPVERKVFRDVRVETRNTNLLTDENKLYKVLDDTDTVTVTVRASRSVLENINVSDITATADFSELSFTNTVPIRLSVNKYIDKQIEDISGSVDSMKLEVEDKKEKQFVIEIVQTGEPADGFIVGKVTTTDGNAMKISGPESVVEKVKKAVVEADVSDLTDSINITEKIRLLDAQGKEVTDSSITRSVNTSKVSITILETKTVPVSLSATGEPAAGYVATGEVSCAPETVTIAGKSSVVKDISEIVIPADELDLTGATADVTRLIDVRNYLPEGTTLTNTNGEEFNGKVAVTVKIEPLVDITREVAASRIQIQNVPEGYTVTLDEGSRVSLRLRGLQVNLDQVNVDNLAGSIDIAEWMQKTDQTELAEGSAEAEVTFTLPPGVTQTAPAKARLNIQKTAEAEGEGGE</sequence>
<dbReference type="Pfam" id="PF07949">
    <property type="entry name" value="YbbR"/>
    <property type="match status" value="3"/>
</dbReference>
<dbReference type="GeneID" id="97990654"/>
<dbReference type="RefSeq" id="WP_117545972.1">
    <property type="nucleotide sequence ID" value="NZ_JBKUNB010000019.1"/>
</dbReference>
<proteinExistence type="predicted"/>
<keyword evidence="1" id="KW-0812">Transmembrane</keyword>
<organism evidence="2 3">
    <name type="scientific">Eisenbergiella massiliensis</name>
    <dbReference type="NCBI Taxonomy" id="1720294"/>
    <lineage>
        <taxon>Bacteria</taxon>
        <taxon>Bacillati</taxon>
        <taxon>Bacillota</taxon>
        <taxon>Clostridia</taxon>
        <taxon>Lachnospirales</taxon>
        <taxon>Lachnospiraceae</taxon>
        <taxon>Eisenbergiella</taxon>
    </lineage>
</organism>
<comment type="caution">
    <text evidence="2">The sequence shown here is derived from an EMBL/GenBank/DDBJ whole genome shotgun (WGS) entry which is preliminary data.</text>
</comment>
<accession>A0A3E3HV13</accession>
<feature type="transmembrane region" description="Helical" evidence="1">
    <location>
        <begin position="12"/>
        <end position="31"/>
    </location>
</feature>
<evidence type="ECO:0000256" key="1">
    <source>
        <dbReference type="SAM" id="Phobius"/>
    </source>
</evidence>
<reference evidence="2" key="1">
    <citation type="submission" date="2018-08" db="EMBL/GenBank/DDBJ databases">
        <title>A genome reference for cultivated species of the human gut microbiota.</title>
        <authorList>
            <person name="Zou Y."/>
            <person name="Xue W."/>
            <person name="Luo G."/>
        </authorList>
    </citation>
    <scope>NUCLEOTIDE SEQUENCE [LARGE SCALE GENOMIC DNA]</scope>
    <source>
        <strain evidence="2">TF05-5AC</strain>
    </source>
</reference>
<keyword evidence="1" id="KW-0472">Membrane</keyword>
<name>A0A3E3HV13_9FIRM</name>
<dbReference type="Proteomes" id="UP000260812">
    <property type="component" value="Unassembled WGS sequence"/>
</dbReference>
<dbReference type="Gene3D" id="2.170.120.40">
    <property type="entry name" value="YbbR-like domain"/>
    <property type="match status" value="2"/>
</dbReference>
<protein>
    <recommendedName>
        <fullName evidence="4">YbbR-like domain-containing protein</fullName>
    </recommendedName>
</protein>
<dbReference type="Gene3D" id="2.170.120.30">
    <property type="match status" value="2"/>
</dbReference>
<dbReference type="PANTHER" id="PTHR37804:SF1">
    <property type="entry name" value="CDAA REGULATORY PROTEIN CDAR"/>
    <property type="match status" value="1"/>
</dbReference>
<dbReference type="AlphaFoldDB" id="A0A3E3HV13"/>
<keyword evidence="3" id="KW-1185">Reference proteome</keyword>